<dbReference type="PANTHER" id="PTHR43690:SF18">
    <property type="entry name" value="INSULIN-DEGRADING ENZYME-RELATED"/>
    <property type="match status" value="1"/>
</dbReference>
<feature type="domain" description="Peptidase M16 middle/third" evidence="2">
    <location>
        <begin position="2"/>
        <end position="241"/>
    </location>
</feature>
<keyword evidence="4" id="KW-0482">Metalloprotease</keyword>
<evidence type="ECO:0000259" key="2">
    <source>
        <dbReference type="Pfam" id="PF16187"/>
    </source>
</evidence>
<keyword evidence="4" id="KW-0645">Protease</keyword>
<proteinExistence type="predicted"/>
<reference evidence="4" key="1">
    <citation type="submission" date="2022-07" db="EMBL/GenBank/DDBJ databases">
        <title>Phylogenomic reconstructions and comparative analyses of Kickxellomycotina fungi.</title>
        <authorList>
            <person name="Reynolds N.K."/>
            <person name="Stajich J.E."/>
            <person name="Barry K."/>
            <person name="Grigoriev I.V."/>
            <person name="Crous P."/>
            <person name="Smith M.E."/>
        </authorList>
    </citation>
    <scope>NUCLEOTIDE SEQUENCE</scope>
    <source>
        <strain evidence="4">BCRC 34381</strain>
    </source>
</reference>
<dbReference type="GO" id="GO:0004222">
    <property type="term" value="F:metalloendopeptidase activity"/>
    <property type="evidence" value="ECO:0007669"/>
    <property type="project" value="UniProtKB-EC"/>
</dbReference>
<dbReference type="SUPFAM" id="SSF63411">
    <property type="entry name" value="LuxS/MPP-like metallohydrolase"/>
    <property type="match status" value="3"/>
</dbReference>
<dbReference type="Pfam" id="PF22456">
    <property type="entry name" value="PqqF-like_C_4"/>
    <property type="match status" value="1"/>
</dbReference>
<dbReference type="InterPro" id="IPR050626">
    <property type="entry name" value="Peptidase_M16"/>
</dbReference>
<keyword evidence="5" id="KW-1185">Reference proteome</keyword>
<dbReference type="InterPro" id="IPR011249">
    <property type="entry name" value="Metalloenz_LuxS/M16"/>
</dbReference>
<gene>
    <name evidence="4" type="primary">STE23_4</name>
    <name evidence="4" type="ORF">LPJ61_006422</name>
</gene>
<dbReference type="PANTHER" id="PTHR43690">
    <property type="entry name" value="NARDILYSIN"/>
    <property type="match status" value="1"/>
</dbReference>
<dbReference type="AlphaFoldDB" id="A0A9W7XUH9"/>
<name>A0A9W7XUH9_9FUNG</name>
<dbReference type="Proteomes" id="UP001143981">
    <property type="component" value="Unassembled WGS sequence"/>
</dbReference>
<sequence length="486" mass="54344">HYITKGRYLKDFGSEDIATIMAHLNTQNYRAFVGTQGNGTVEYTKVEPHYGTPYHVADLSAGLISSTAASRRELFDFCLPARNEFLPTNVTVVGRVVPSKEAALAPELLLRTASHELWFKQDDQFATPQGSIKLQIARPNADSTPRDQAMADLYGMYVAEMLHEELYPATHAGMSYSVFFSESVVNVQVSGFSSKLPLLLAAIVRRVRMYEYNARVFNTSLTQMREIYQDSHIMQPYRQLYQDGHEHTNRMPHWAAVTLEAELGSATSDHLRAYAESIACGTYLKMLVVGDFNEADALDAACQTREALGTVPLSEHQHFPQRNVDFAPGHYVHHLQMLDGSSINGAALSTVYCGLVGSAEERAMMGLLSSVLDGPFFSQLRTQEQLGYVAFARHSASDSGRMVLSFVVQSESNPLYLVQRMDSFIRGFRQRLAEYPDDEFGELVKSQISRKTEAPKSIDMEAQRLWNRIAAGDYDFGRLADEIACL</sequence>
<dbReference type="InterPro" id="IPR054734">
    <property type="entry name" value="PqqF-like_C_4"/>
</dbReference>
<dbReference type="Gene3D" id="3.30.830.10">
    <property type="entry name" value="Metalloenzyme, LuxS/M16 peptidase-like"/>
    <property type="match status" value="3"/>
</dbReference>
<dbReference type="EMBL" id="JANBOI010003110">
    <property type="protein sequence ID" value="KAJ1718938.1"/>
    <property type="molecule type" value="Genomic_DNA"/>
</dbReference>
<accession>A0A9W7XUH9</accession>
<feature type="domain" description="Coenzyme PQQ synthesis protein F-like C-terminal lobe" evidence="3">
    <location>
        <begin position="367"/>
        <end position="466"/>
    </location>
</feature>
<organism evidence="4 5">
    <name type="scientific">Coemansia biformis</name>
    <dbReference type="NCBI Taxonomy" id="1286918"/>
    <lineage>
        <taxon>Eukaryota</taxon>
        <taxon>Fungi</taxon>
        <taxon>Fungi incertae sedis</taxon>
        <taxon>Zoopagomycota</taxon>
        <taxon>Kickxellomycotina</taxon>
        <taxon>Kickxellomycetes</taxon>
        <taxon>Kickxellales</taxon>
        <taxon>Kickxellaceae</taxon>
        <taxon>Coemansia</taxon>
    </lineage>
</organism>
<dbReference type="InterPro" id="IPR032632">
    <property type="entry name" value="Peptidase_M16_M"/>
</dbReference>
<dbReference type="OrthoDB" id="952271at2759"/>
<feature type="non-terminal residue" evidence="4">
    <location>
        <position position="1"/>
    </location>
</feature>
<keyword evidence="4" id="KW-0378">Hydrolase</keyword>
<dbReference type="GO" id="GO:0046872">
    <property type="term" value="F:metal ion binding"/>
    <property type="evidence" value="ECO:0007669"/>
    <property type="project" value="UniProtKB-KW"/>
</dbReference>
<keyword evidence="1" id="KW-0479">Metal-binding</keyword>
<evidence type="ECO:0000259" key="3">
    <source>
        <dbReference type="Pfam" id="PF22456"/>
    </source>
</evidence>
<evidence type="ECO:0000256" key="1">
    <source>
        <dbReference type="ARBA" id="ARBA00022723"/>
    </source>
</evidence>
<protein>
    <submittedName>
        <fullName evidence="4">Metalloprotease</fullName>
        <ecNumber evidence="4">3.4.24.56</ecNumber>
    </submittedName>
</protein>
<feature type="non-terminal residue" evidence="4">
    <location>
        <position position="486"/>
    </location>
</feature>
<evidence type="ECO:0000313" key="4">
    <source>
        <dbReference type="EMBL" id="KAJ1718938.1"/>
    </source>
</evidence>
<dbReference type="EC" id="3.4.24.56" evidence="4"/>
<comment type="caution">
    <text evidence="4">The sequence shown here is derived from an EMBL/GenBank/DDBJ whole genome shotgun (WGS) entry which is preliminary data.</text>
</comment>
<dbReference type="Pfam" id="PF16187">
    <property type="entry name" value="Peptidase_M16_M"/>
    <property type="match status" value="1"/>
</dbReference>
<evidence type="ECO:0000313" key="5">
    <source>
        <dbReference type="Proteomes" id="UP001143981"/>
    </source>
</evidence>